<dbReference type="Pfam" id="PF01161">
    <property type="entry name" value="PBP"/>
    <property type="match status" value="1"/>
</dbReference>
<evidence type="ECO:0000313" key="1">
    <source>
        <dbReference type="EMBL" id="PJE75971.1"/>
    </source>
</evidence>
<sequence length="150" mass="16268">MKITSDAFSENGLIPSLYTCDGKNINPSLLFSAIPAETKTLALVVDDPDVPKEIKPDGVWDHWVVYNMPPNTTGIEANSLPIGEVGKNSSGQATYRGPCPPNGEHRYFFTLLALDAKIEASSPLSKAEFYTAAEGHIIAKAELVGRYSRE</sequence>
<accession>A0A2M8LEU1</accession>
<dbReference type="SUPFAM" id="SSF49777">
    <property type="entry name" value="PEBP-like"/>
    <property type="match status" value="1"/>
</dbReference>
<comment type="caution">
    <text evidence="1">The sequence shown here is derived from an EMBL/GenBank/DDBJ whole genome shotgun (WGS) entry which is preliminary data.</text>
</comment>
<dbReference type="Gene3D" id="3.90.280.10">
    <property type="entry name" value="PEBP-like"/>
    <property type="match status" value="1"/>
</dbReference>
<dbReference type="NCBIfam" id="TIGR00481">
    <property type="entry name" value="YbhB/YbcL family Raf kinase inhibitor-like protein"/>
    <property type="match status" value="1"/>
</dbReference>
<dbReference type="AlphaFoldDB" id="A0A2M8LEU1"/>
<dbReference type="InterPro" id="IPR005247">
    <property type="entry name" value="YbhB_YbcL/LppC-like"/>
</dbReference>
<reference evidence="1 2" key="1">
    <citation type="submission" date="2017-09" db="EMBL/GenBank/DDBJ databases">
        <title>Depth-based differentiation of microbial function through sediment-hosted aquifers and enrichment of novel symbionts in the deep terrestrial subsurface.</title>
        <authorList>
            <person name="Probst A.J."/>
            <person name="Ladd B."/>
            <person name="Jarett J.K."/>
            <person name="Geller-Mcgrath D.E."/>
            <person name="Sieber C.M."/>
            <person name="Emerson J.B."/>
            <person name="Anantharaman K."/>
            <person name="Thomas B.C."/>
            <person name="Malmstrom R."/>
            <person name="Stieglmeier M."/>
            <person name="Klingl A."/>
            <person name="Woyke T."/>
            <person name="Ryan C.M."/>
            <person name="Banfield J.F."/>
        </authorList>
    </citation>
    <scope>NUCLEOTIDE SEQUENCE [LARGE SCALE GENOMIC DNA]</scope>
    <source>
        <strain evidence="1">CG10_big_fil_rev_8_21_14_0_10_48_11</strain>
    </source>
</reference>
<dbReference type="Proteomes" id="UP000231152">
    <property type="component" value="Unassembled WGS sequence"/>
</dbReference>
<proteinExistence type="predicted"/>
<name>A0A2M8LEU1_9BACT</name>
<dbReference type="PANTHER" id="PTHR30289:SF1">
    <property type="entry name" value="PEBP (PHOSPHATIDYLETHANOLAMINE-BINDING PROTEIN) FAMILY PROTEIN"/>
    <property type="match status" value="1"/>
</dbReference>
<protein>
    <submittedName>
        <fullName evidence="1">YbhB/YbcL family Raf kinase inhibitor-like protein</fullName>
    </submittedName>
</protein>
<dbReference type="CDD" id="cd00865">
    <property type="entry name" value="PEBP_bact_arch"/>
    <property type="match status" value="1"/>
</dbReference>
<evidence type="ECO:0000313" key="2">
    <source>
        <dbReference type="Proteomes" id="UP000231152"/>
    </source>
</evidence>
<dbReference type="InterPro" id="IPR036610">
    <property type="entry name" value="PEBP-like_sf"/>
</dbReference>
<dbReference type="InterPro" id="IPR008914">
    <property type="entry name" value="PEBP"/>
</dbReference>
<dbReference type="PANTHER" id="PTHR30289">
    <property type="entry name" value="UNCHARACTERIZED PROTEIN YBCL-RELATED"/>
    <property type="match status" value="1"/>
</dbReference>
<organism evidence="1 2">
    <name type="scientific">Candidatus Uhrbacteria bacterium CG10_big_fil_rev_8_21_14_0_10_48_11</name>
    <dbReference type="NCBI Taxonomy" id="1975037"/>
    <lineage>
        <taxon>Bacteria</taxon>
        <taxon>Candidatus Uhriibacteriota</taxon>
    </lineage>
</organism>
<gene>
    <name evidence="1" type="ORF">COV04_01850</name>
</gene>
<dbReference type="EMBL" id="PFET01000007">
    <property type="protein sequence ID" value="PJE75971.1"/>
    <property type="molecule type" value="Genomic_DNA"/>
</dbReference>